<protein>
    <submittedName>
        <fullName evidence="1">Uncharacterized protein</fullName>
    </submittedName>
</protein>
<evidence type="ECO:0000313" key="1">
    <source>
        <dbReference type="EMBL" id="KAK5804837.1"/>
    </source>
</evidence>
<proteinExistence type="predicted"/>
<dbReference type="Proteomes" id="UP001358586">
    <property type="component" value="Chromosome 9"/>
</dbReference>
<dbReference type="EMBL" id="JARKNE010000009">
    <property type="protein sequence ID" value="KAK5804837.1"/>
    <property type="molecule type" value="Genomic_DNA"/>
</dbReference>
<reference evidence="1 2" key="1">
    <citation type="submission" date="2023-03" db="EMBL/GenBank/DDBJ databases">
        <title>WGS of Gossypium arboreum.</title>
        <authorList>
            <person name="Yu D."/>
        </authorList>
    </citation>
    <scope>NUCLEOTIDE SEQUENCE [LARGE SCALE GENOMIC DNA]</scope>
    <source>
        <tissue evidence="1">Leaf</tissue>
    </source>
</reference>
<sequence length="170" mass="20218">MTWRYSFIQSFLKKKRTWTTHSERRERPRRSPWNIWVHRNKVVQEGILELEPPEEKNKRVTLVLTRVRSTTGHNVFIGWYRRNSLPQRHSEATYGPIHSEAITSALIWTKDRSVSKIFGGKQNKVDWEAKPIQDDIIVLRNLFQYIDVCNENHGELKWASKEALRRLGNP</sequence>
<accession>A0ABR0NTY6</accession>
<name>A0ABR0NTY6_GOSAR</name>
<evidence type="ECO:0000313" key="2">
    <source>
        <dbReference type="Proteomes" id="UP001358586"/>
    </source>
</evidence>
<keyword evidence="2" id="KW-1185">Reference proteome</keyword>
<organism evidence="1 2">
    <name type="scientific">Gossypium arboreum</name>
    <name type="common">Tree cotton</name>
    <name type="synonym">Gossypium nanking</name>
    <dbReference type="NCBI Taxonomy" id="29729"/>
    <lineage>
        <taxon>Eukaryota</taxon>
        <taxon>Viridiplantae</taxon>
        <taxon>Streptophyta</taxon>
        <taxon>Embryophyta</taxon>
        <taxon>Tracheophyta</taxon>
        <taxon>Spermatophyta</taxon>
        <taxon>Magnoliopsida</taxon>
        <taxon>eudicotyledons</taxon>
        <taxon>Gunneridae</taxon>
        <taxon>Pentapetalae</taxon>
        <taxon>rosids</taxon>
        <taxon>malvids</taxon>
        <taxon>Malvales</taxon>
        <taxon>Malvaceae</taxon>
        <taxon>Malvoideae</taxon>
        <taxon>Gossypium</taxon>
    </lineage>
</organism>
<gene>
    <name evidence="1" type="ORF">PVK06_032488</name>
</gene>
<comment type="caution">
    <text evidence="1">The sequence shown here is derived from an EMBL/GenBank/DDBJ whole genome shotgun (WGS) entry which is preliminary data.</text>
</comment>